<evidence type="ECO:0000256" key="1">
    <source>
        <dbReference type="SAM" id="MobiDB-lite"/>
    </source>
</evidence>
<accession>A0A951UC93</accession>
<sequence length="246" mass="28260">MKISKSLKKQLQIYLQERAEQDEKAKELLEILKKTHGNSQNWFNWVILKLTSLLGLLYLGAITFHMIDRGVEQGDIILFAIILLFNSSIFEKLQELEIGKDGISVKVLQEEVEAVKERVDTQKANIEAQGGAIQHLAKASDYTNRKFVENIVSEDELRHLTRLYEAEKDDKECSFRKKYEFEVELRRLRTLGLIENQPGKSLAKMPETVDLRDYIKTTQRGRDYIELRKSLGGDNSKSTSTATAPN</sequence>
<dbReference type="EMBL" id="JAHHIF010000046">
    <property type="protein sequence ID" value="MBW4547692.1"/>
    <property type="molecule type" value="Genomic_DNA"/>
</dbReference>
<feature type="compositionally biased region" description="Polar residues" evidence="1">
    <location>
        <begin position="233"/>
        <end position="246"/>
    </location>
</feature>
<proteinExistence type="predicted"/>
<feature type="region of interest" description="Disordered" evidence="1">
    <location>
        <begin position="226"/>
        <end position="246"/>
    </location>
</feature>
<feature type="transmembrane region" description="Helical" evidence="2">
    <location>
        <begin position="42"/>
        <end position="67"/>
    </location>
</feature>
<keyword evidence="2" id="KW-0472">Membrane</keyword>
<reference evidence="3" key="2">
    <citation type="journal article" date="2022" name="Microbiol. Resour. Announc.">
        <title>Metagenome Sequencing to Explore Phylogenomics of Terrestrial Cyanobacteria.</title>
        <authorList>
            <person name="Ward R.D."/>
            <person name="Stajich J.E."/>
            <person name="Johansen J.R."/>
            <person name="Huntemann M."/>
            <person name="Clum A."/>
            <person name="Foster B."/>
            <person name="Foster B."/>
            <person name="Roux S."/>
            <person name="Palaniappan K."/>
            <person name="Varghese N."/>
            <person name="Mukherjee S."/>
            <person name="Reddy T.B.K."/>
            <person name="Daum C."/>
            <person name="Copeland A."/>
            <person name="Chen I.A."/>
            <person name="Ivanova N.N."/>
            <person name="Kyrpides N.C."/>
            <person name="Shapiro N."/>
            <person name="Eloe-Fadrosh E.A."/>
            <person name="Pietrasiak N."/>
        </authorList>
    </citation>
    <scope>NUCLEOTIDE SEQUENCE</scope>
    <source>
        <strain evidence="3">CPER-KK1</strain>
    </source>
</reference>
<gene>
    <name evidence="3" type="ORF">KME25_25105</name>
</gene>
<dbReference type="Proteomes" id="UP000753908">
    <property type="component" value="Unassembled WGS sequence"/>
</dbReference>
<dbReference type="AlphaFoldDB" id="A0A951UC93"/>
<evidence type="ECO:0000313" key="3">
    <source>
        <dbReference type="EMBL" id="MBW4547692.1"/>
    </source>
</evidence>
<comment type="caution">
    <text evidence="3">The sequence shown here is derived from an EMBL/GenBank/DDBJ whole genome shotgun (WGS) entry which is preliminary data.</text>
</comment>
<organism evidence="3 4">
    <name type="scientific">Symplocastrum torsivum CPER-KK1</name>
    <dbReference type="NCBI Taxonomy" id="450513"/>
    <lineage>
        <taxon>Bacteria</taxon>
        <taxon>Bacillati</taxon>
        <taxon>Cyanobacteriota</taxon>
        <taxon>Cyanophyceae</taxon>
        <taxon>Oscillatoriophycideae</taxon>
        <taxon>Oscillatoriales</taxon>
        <taxon>Microcoleaceae</taxon>
        <taxon>Symplocastrum</taxon>
    </lineage>
</organism>
<evidence type="ECO:0000313" key="4">
    <source>
        <dbReference type="Proteomes" id="UP000753908"/>
    </source>
</evidence>
<keyword evidence="2" id="KW-0812">Transmembrane</keyword>
<name>A0A951UC93_9CYAN</name>
<keyword evidence="2" id="KW-1133">Transmembrane helix</keyword>
<evidence type="ECO:0000256" key="2">
    <source>
        <dbReference type="SAM" id="Phobius"/>
    </source>
</evidence>
<protein>
    <submittedName>
        <fullName evidence="3">Uncharacterized protein</fullName>
    </submittedName>
</protein>
<reference evidence="3" key="1">
    <citation type="submission" date="2021-05" db="EMBL/GenBank/DDBJ databases">
        <authorList>
            <person name="Pietrasiak N."/>
            <person name="Ward R."/>
            <person name="Stajich J.E."/>
            <person name="Kurbessoian T."/>
        </authorList>
    </citation>
    <scope>NUCLEOTIDE SEQUENCE</scope>
    <source>
        <strain evidence="3">CPER-KK1</strain>
    </source>
</reference>